<comment type="caution">
    <text evidence="1">The sequence shown here is derived from an EMBL/GenBank/DDBJ whole genome shotgun (WGS) entry which is preliminary data.</text>
</comment>
<name>A0A7W7DK88_9ACTN</name>
<keyword evidence="2" id="KW-1185">Reference proteome</keyword>
<dbReference type="AlphaFoldDB" id="A0A7W7DK88"/>
<protein>
    <submittedName>
        <fullName evidence="1">Uncharacterized protein</fullName>
    </submittedName>
</protein>
<accession>A0A7W7DK88</accession>
<gene>
    <name evidence="1" type="ORF">BJ965_001391</name>
</gene>
<reference evidence="1 2" key="1">
    <citation type="submission" date="2020-08" db="EMBL/GenBank/DDBJ databases">
        <title>Sequencing the genomes of 1000 actinobacteria strains.</title>
        <authorList>
            <person name="Klenk H.-P."/>
        </authorList>
    </citation>
    <scope>NUCLEOTIDE SEQUENCE [LARGE SCALE GENOMIC DNA]</scope>
    <source>
        <strain evidence="1 2">DSM 40483</strain>
    </source>
</reference>
<sequence length="29" mass="3337">MEDARLRHRDGIRAHGTDLSDVADWTWVG</sequence>
<evidence type="ECO:0000313" key="2">
    <source>
        <dbReference type="Proteomes" id="UP000565089"/>
    </source>
</evidence>
<proteinExistence type="predicted"/>
<evidence type="ECO:0000313" key="1">
    <source>
        <dbReference type="EMBL" id="MBB4711509.1"/>
    </source>
</evidence>
<dbReference type="Proteomes" id="UP000565089">
    <property type="component" value="Unassembled WGS sequence"/>
</dbReference>
<organism evidence="1 2">
    <name type="scientific">Streptomyces luteogriseus</name>
    <dbReference type="NCBI Taxonomy" id="68233"/>
    <lineage>
        <taxon>Bacteria</taxon>
        <taxon>Bacillati</taxon>
        <taxon>Actinomycetota</taxon>
        <taxon>Actinomycetes</taxon>
        <taxon>Kitasatosporales</taxon>
        <taxon>Streptomycetaceae</taxon>
        <taxon>Streptomyces</taxon>
    </lineage>
</organism>
<dbReference type="EMBL" id="JACHMS010000001">
    <property type="protein sequence ID" value="MBB4711509.1"/>
    <property type="molecule type" value="Genomic_DNA"/>
</dbReference>